<evidence type="ECO:0000256" key="2">
    <source>
        <dbReference type="ARBA" id="ARBA00007874"/>
    </source>
</evidence>
<keyword evidence="8" id="KW-0411">Iron-sulfur</keyword>
<dbReference type="InterPro" id="IPR001041">
    <property type="entry name" value="2Fe-2S_ferredoxin-type"/>
</dbReference>
<dbReference type="Pfam" id="PF00111">
    <property type="entry name" value="Fer2"/>
    <property type="match status" value="1"/>
</dbReference>
<keyword evidence="7" id="KW-0408">Iron</keyword>
<reference evidence="11" key="1">
    <citation type="submission" date="2025-08" db="UniProtKB">
        <authorList>
            <consortium name="RefSeq"/>
        </authorList>
    </citation>
    <scope>IDENTIFICATION</scope>
</reference>
<evidence type="ECO:0000256" key="5">
    <source>
        <dbReference type="ARBA" id="ARBA00022723"/>
    </source>
</evidence>
<evidence type="ECO:0000256" key="3">
    <source>
        <dbReference type="ARBA" id="ARBA00022448"/>
    </source>
</evidence>
<dbReference type="InterPro" id="IPR036010">
    <property type="entry name" value="2Fe-2S_ferredoxin-like_sf"/>
</dbReference>
<comment type="subcellular location">
    <subcellularLocation>
        <location evidence="1">Plastid</location>
        <location evidence="1">Chloroplast</location>
    </subcellularLocation>
</comment>
<evidence type="ECO:0000256" key="6">
    <source>
        <dbReference type="ARBA" id="ARBA00022982"/>
    </source>
</evidence>
<keyword evidence="10" id="KW-1185">Reference proteome</keyword>
<accession>A0A1U7ZFE0</accession>
<protein>
    <submittedName>
        <fullName evidence="11">Uncharacterized protein LOC104589968</fullName>
    </submittedName>
</protein>
<evidence type="ECO:0000256" key="9">
    <source>
        <dbReference type="ARBA" id="ARBA00034078"/>
    </source>
</evidence>
<sequence length="147" mass="16407">MATHHLCTSPALAHKYRPTNRFAFSFKPHRLGPVGHSLSTVVRSYKVTIEHDARAKTTIDVDLDETILAKALDSSLTVPHNCKLGACMTCLTRLVSGEVDQSEGMFNDDVVERGYTLLCASYRRSDYHIRTIQEEELLSLQLATAND</sequence>
<dbReference type="PANTHER" id="PTHR43112">
    <property type="entry name" value="FERREDOXIN"/>
    <property type="match status" value="1"/>
</dbReference>
<dbReference type="Proteomes" id="UP000189703">
    <property type="component" value="Unplaced"/>
</dbReference>
<dbReference type="PANTHER" id="PTHR43112:SF9">
    <property type="entry name" value="FERREDOXIN C 1, CHLOROPLASTIC"/>
    <property type="match status" value="1"/>
</dbReference>
<dbReference type="eggNOG" id="ENOG502RZRG">
    <property type="taxonomic scope" value="Eukaryota"/>
</dbReference>
<dbReference type="FunCoup" id="A0A1U7ZFE0">
    <property type="interactions" value="253"/>
</dbReference>
<dbReference type="OrthoDB" id="1885901at2759"/>
<dbReference type="CDD" id="cd00207">
    <property type="entry name" value="fer2"/>
    <property type="match status" value="1"/>
</dbReference>
<comment type="cofactor">
    <cofactor evidence="9">
        <name>[2Fe-2S] cluster</name>
        <dbReference type="ChEBI" id="CHEBI:190135"/>
    </cofactor>
</comment>
<dbReference type="SUPFAM" id="SSF54292">
    <property type="entry name" value="2Fe-2S ferredoxin-like"/>
    <property type="match status" value="1"/>
</dbReference>
<evidence type="ECO:0000256" key="1">
    <source>
        <dbReference type="ARBA" id="ARBA00004229"/>
    </source>
</evidence>
<organism evidence="10 11">
    <name type="scientific">Nelumbo nucifera</name>
    <name type="common">Sacred lotus</name>
    <dbReference type="NCBI Taxonomy" id="4432"/>
    <lineage>
        <taxon>Eukaryota</taxon>
        <taxon>Viridiplantae</taxon>
        <taxon>Streptophyta</taxon>
        <taxon>Embryophyta</taxon>
        <taxon>Tracheophyta</taxon>
        <taxon>Spermatophyta</taxon>
        <taxon>Magnoliopsida</taxon>
        <taxon>Proteales</taxon>
        <taxon>Nelumbonaceae</taxon>
        <taxon>Nelumbo</taxon>
    </lineage>
</organism>
<dbReference type="GO" id="GO:0046872">
    <property type="term" value="F:metal ion binding"/>
    <property type="evidence" value="ECO:0007669"/>
    <property type="project" value="UniProtKB-KW"/>
</dbReference>
<evidence type="ECO:0000313" key="10">
    <source>
        <dbReference type="Proteomes" id="UP000189703"/>
    </source>
</evidence>
<dbReference type="OMA" id="TIVILEH"/>
<comment type="similarity">
    <text evidence="2">Belongs to the 2Fe2S plant-type ferredoxin family.</text>
</comment>
<dbReference type="RefSeq" id="XP_010246756.1">
    <property type="nucleotide sequence ID" value="XM_010248454.1"/>
</dbReference>
<dbReference type="PROSITE" id="PS51085">
    <property type="entry name" value="2FE2S_FER_2"/>
    <property type="match status" value="1"/>
</dbReference>
<dbReference type="KEGG" id="nnu:104589968"/>
<dbReference type="STRING" id="4432.A0A1U7ZFE0"/>
<keyword evidence="3" id="KW-0813">Transport</keyword>
<dbReference type="AlphaFoldDB" id="A0A1U7ZFE0"/>
<dbReference type="GeneID" id="104589968"/>
<evidence type="ECO:0000313" key="11">
    <source>
        <dbReference type="RefSeq" id="XP_010246756.1"/>
    </source>
</evidence>
<proteinExistence type="inferred from homology"/>
<keyword evidence="6" id="KW-0249">Electron transport</keyword>
<dbReference type="GO" id="GO:0009507">
    <property type="term" value="C:chloroplast"/>
    <property type="evidence" value="ECO:0000318"/>
    <property type="project" value="GO_Central"/>
</dbReference>
<keyword evidence="4" id="KW-0001">2Fe-2S</keyword>
<name>A0A1U7ZFE0_NELNU</name>
<dbReference type="GO" id="GO:0051537">
    <property type="term" value="F:2 iron, 2 sulfur cluster binding"/>
    <property type="evidence" value="ECO:0007669"/>
    <property type="project" value="UniProtKB-KW"/>
</dbReference>
<evidence type="ECO:0000256" key="4">
    <source>
        <dbReference type="ARBA" id="ARBA00022714"/>
    </source>
</evidence>
<gene>
    <name evidence="11" type="primary">LOC104589968</name>
</gene>
<dbReference type="InterPro" id="IPR012675">
    <property type="entry name" value="Beta-grasp_dom_sf"/>
</dbReference>
<evidence type="ECO:0000256" key="8">
    <source>
        <dbReference type="ARBA" id="ARBA00023014"/>
    </source>
</evidence>
<keyword evidence="5" id="KW-0479">Metal-binding</keyword>
<dbReference type="Gene3D" id="3.10.20.30">
    <property type="match status" value="1"/>
</dbReference>
<evidence type="ECO:0000256" key="7">
    <source>
        <dbReference type="ARBA" id="ARBA00023004"/>
    </source>
</evidence>